<dbReference type="InterPro" id="IPR040079">
    <property type="entry name" value="Glutathione_S-Trfase"/>
</dbReference>
<comment type="similarity">
    <text evidence="4">Belongs to the GST superfamily. Sigma family.</text>
</comment>
<feature type="transmembrane region" description="Helical" evidence="6">
    <location>
        <begin position="214"/>
        <end position="235"/>
    </location>
</feature>
<dbReference type="SFLD" id="SFLDG00363">
    <property type="entry name" value="AMPS_(cytGST):_Alpha-__Mu-__Pi"/>
    <property type="match status" value="1"/>
</dbReference>
<dbReference type="GO" id="GO:0016780">
    <property type="term" value="F:phosphotransferase activity, for other substituted phosphate groups"/>
    <property type="evidence" value="ECO:0007669"/>
    <property type="project" value="InterPro"/>
</dbReference>
<dbReference type="GO" id="GO:0016020">
    <property type="term" value="C:membrane"/>
    <property type="evidence" value="ECO:0007669"/>
    <property type="project" value="InterPro"/>
</dbReference>
<proteinExistence type="inferred from homology"/>
<dbReference type="SFLD" id="SFLDG01205">
    <property type="entry name" value="AMPS.1"/>
    <property type="match status" value="1"/>
</dbReference>
<dbReference type="InterPro" id="IPR043130">
    <property type="entry name" value="CDP-OH_PTrfase_TM_dom"/>
</dbReference>
<feature type="transmembrane region" description="Helical" evidence="6">
    <location>
        <begin position="534"/>
        <end position="552"/>
    </location>
</feature>
<evidence type="ECO:0000259" key="8">
    <source>
        <dbReference type="PROSITE" id="PS50405"/>
    </source>
</evidence>
<evidence type="ECO:0000256" key="4">
    <source>
        <dbReference type="ARBA" id="ARBA00038317"/>
    </source>
</evidence>
<feature type="transmembrane region" description="Helical" evidence="6">
    <location>
        <begin position="385"/>
        <end position="407"/>
    </location>
</feature>
<dbReference type="GO" id="GO:0008654">
    <property type="term" value="P:phospholipid biosynthetic process"/>
    <property type="evidence" value="ECO:0007669"/>
    <property type="project" value="InterPro"/>
</dbReference>
<dbReference type="CDD" id="cd03192">
    <property type="entry name" value="GST_C_Sigma_like"/>
    <property type="match status" value="1"/>
</dbReference>
<dbReference type="FunFam" id="1.20.1050.10:FF:000030">
    <property type="entry name" value="Glutathione S-transferase S1"/>
    <property type="match status" value="1"/>
</dbReference>
<dbReference type="InterPro" id="IPR036249">
    <property type="entry name" value="Thioredoxin-like_sf"/>
</dbReference>
<sequence>MAYKLFYFNITALGEPIRFLLNYGNIKFEDVRIEAADWPKFKPLMPLGQGPVLEVDGKKLHQSTAICRFLATKMGLAGSNEMENYEIDSAVETVNDLRAKIAAVHYEPNAKIQEEKRKNLNSETIPFYLKKLEEMAKENQGHLALKRRTWADLYFVALGSYMNYMAKMDLFTSKHPYLQEVSINVFAISSIKKWIDTRPKTEIMIGPSSSISKLLLTLLIVLICFFVYLDIHLYLRIQNYPIDRNIHRNGTLNMQILSSTPITLIVNYSDVTWVNCHINPLCDVTVKALMLDHTNHYIFAPMATLFDDLVGFSKSNFITPNMISFFHVFVAILAGRLIALDSLGYRRLGVVLFQFRTFLDDLDGHVARVKRHIRGERSEIGTTGYYVDGICDGFGCIALMIGVFVFLKNNPPRRGYTQLQPIIPIADPKSSESGVIYKAKVTTKKVSRKVGYFTAQLLCSSTAWNRYIAYYQDILEKNDVTPAQFVRQNYVMKSTWFFAIIWLWRIINVHALLHFLLLSIFCDKLWDYLKMTQYICFVFLLTIVCATELHLWEAQNFVFKTLVVANLGG</sequence>
<evidence type="ECO:0000256" key="5">
    <source>
        <dbReference type="ARBA" id="ARBA00047960"/>
    </source>
</evidence>
<dbReference type="Pfam" id="PF01066">
    <property type="entry name" value="CDP-OH_P_transf"/>
    <property type="match status" value="1"/>
</dbReference>
<evidence type="ECO:0000259" key="7">
    <source>
        <dbReference type="PROSITE" id="PS50404"/>
    </source>
</evidence>
<dbReference type="OrthoDB" id="10253254at2759"/>
<evidence type="ECO:0000313" key="9">
    <source>
        <dbReference type="EMBL" id="CRL08048.1"/>
    </source>
</evidence>
<dbReference type="InterPro" id="IPR010987">
    <property type="entry name" value="Glutathione-S-Trfase_C-like"/>
</dbReference>
<comment type="subunit">
    <text evidence="1">Homodimer.</text>
</comment>
<evidence type="ECO:0000256" key="6">
    <source>
        <dbReference type="SAM" id="Phobius"/>
    </source>
</evidence>
<keyword evidence="6" id="KW-0472">Membrane</keyword>
<evidence type="ECO:0000256" key="1">
    <source>
        <dbReference type="ARBA" id="ARBA00011738"/>
    </source>
</evidence>
<evidence type="ECO:0000256" key="2">
    <source>
        <dbReference type="ARBA" id="ARBA00012452"/>
    </source>
</evidence>
<dbReference type="SUPFAM" id="SSF52833">
    <property type="entry name" value="Thioredoxin-like"/>
    <property type="match status" value="1"/>
</dbReference>
<keyword evidence="6" id="KW-0812">Transmembrane</keyword>
<dbReference type="InterPro" id="IPR036282">
    <property type="entry name" value="Glutathione-S-Trfase_C_sf"/>
</dbReference>
<dbReference type="Pfam" id="PF14497">
    <property type="entry name" value="GST_C_3"/>
    <property type="match status" value="1"/>
</dbReference>
<gene>
    <name evidence="9" type="ORF">CLUMA_CG020869</name>
</gene>
<dbReference type="PROSITE" id="PS50404">
    <property type="entry name" value="GST_NTER"/>
    <property type="match status" value="1"/>
</dbReference>
<feature type="transmembrane region" description="Helical" evidence="6">
    <location>
        <begin position="317"/>
        <end position="339"/>
    </location>
</feature>
<organism evidence="9 10">
    <name type="scientific">Clunio marinus</name>
    <dbReference type="NCBI Taxonomy" id="568069"/>
    <lineage>
        <taxon>Eukaryota</taxon>
        <taxon>Metazoa</taxon>
        <taxon>Ecdysozoa</taxon>
        <taxon>Arthropoda</taxon>
        <taxon>Hexapoda</taxon>
        <taxon>Insecta</taxon>
        <taxon>Pterygota</taxon>
        <taxon>Neoptera</taxon>
        <taxon>Endopterygota</taxon>
        <taxon>Diptera</taxon>
        <taxon>Nematocera</taxon>
        <taxon>Chironomoidea</taxon>
        <taxon>Chironomidae</taxon>
        <taxon>Clunio</taxon>
    </lineage>
</organism>
<dbReference type="InterPro" id="IPR004045">
    <property type="entry name" value="Glutathione_S-Trfase_N"/>
</dbReference>
<protein>
    <recommendedName>
        <fullName evidence="2">glutathione transferase</fullName>
        <ecNumber evidence="2">2.5.1.18</ecNumber>
    </recommendedName>
</protein>
<dbReference type="InterPro" id="IPR004046">
    <property type="entry name" value="GST_C"/>
</dbReference>
<dbReference type="SFLD" id="SFLDS00019">
    <property type="entry name" value="Glutathione_Transferase_(cytos"/>
    <property type="match status" value="1"/>
</dbReference>
<keyword evidence="10" id="KW-1185">Reference proteome</keyword>
<keyword evidence="6" id="KW-1133">Transmembrane helix</keyword>
<dbReference type="EMBL" id="CVRI01000074">
    <property type="protein sequence ID" value="CRL08048.1"/>
    <property type="molecule type" value="Genomic_DNA"/>
</dbReference>
<name>A0A1J1J6N9_9DIPT</name>
<dbReference type="Proteomes" id="UP000183832">
    <property type="component" value="Unassembled WGS sequence"/>
</dbReference>
<evidence type="ECO:0000256" key="3">
    <source>
        <dbReference type="ARBA" id="ARBA00022679"/>
    </source>
</evidence>
<dbReference type="InterPro" id="IPR000462">
    <property type="entry name" value="CDP-OH_P_trans"/>
</dbReference>
<dbReference type="Gene3D" id="3.40.30.10">
    <property type="entry name" value="Glutaredoxin"/>
    <property type="match status" value="1"/>
</dbReference>
<dbReference type="PANTHER" id="PTHR11571">
    <property type="entry name" value="GLUTATHIONE S-TRANSFERASE"/>
    <property type="match status" value="1"/>
</dbReference>
<dbReference type="GO" id="GO:0004364">
    <property type="term" value="F:glutathione transferase activity"/>
    <property type="evidence" value="ECO:0007669"/>
    <property type="project" value="UniProtKB-EC"/>
</dbReference>
<dbReference type="Gene3D" id="1.20.1050.10">
    <property type="match status" value="1"/>
</dbReference>
<dbReference type="PANTHER" id="PTHR11571:SF224">
    <property type="entry name" value="HEMATOPOIETIC PROSTAGLANDIN D SYNTHASE"/>
    <property type="match status" value="1"/>
</dbReference>
<dbReference type="GO" id="GO:0004602">
    <property type="term" value="F:glutathione peroxidase activity"/>
    <property type="evidence" value="ECO:0007669"/>
    <property type="project" value="UniProtKB-ARBA"/>
</dbReference>
<reference evidence="9 10" key="1">
    <citation type="submission" date="2015-04" db="EMBL/GenBank/DDBJ databases">
        <authorList>
            <person name="Syromyatnikov M.Y."/>
            <person name="Popov V.N."/>
        </authorList>
    </citation>
    <scope>NUCLEOTIDE SEQUENCE [LARGE SCALE GENOMIC DNA]</scope>
</reference>
<accession>A0A1J1J6N9</accession>
<dbReference type="SUPFAM" id="SSF47616">
    <property type="entry name" value="GST C-terminal domain-like"/>
    <property type="match status" value="1"/>
</dbReference>
<dbReference type="CDD" id="cd03039">
    <property type="entry name" value="GST_N_Sigma_like"/>
    <property type="match status" value="1"/>
</dbReference>
<keyword evidence="3" id="KW-0808">Transferase</keyword>
<evidence type="ECO:0000313" key="10">
    <source>
        <dbReference type="Proteomes" id="UP000183832"/>
    </source>
</evidence>
<dbReference type="STRING" id="568069.A0A1J1J6N9"/>
<dbReference type="FunFam" id="3.40.30.10:FF:000035">
    <property type="entry name" value="hematopoietic prostaglandin D synthase"/>
    <property type="match status" value="1"/>
</dbReference>
<dbReference type="PROSITE" id="PS50405">
    <property type="entry name" value="GST_CTER"/>
    <property type="match status" value="1"/>
</dbReference>
<feature type="domain" description="GST C-terminal" evidence="8">
    <location>
        <begin position="80"/>
        <end position="203"/>
    </location>
</feature>
<dbReference type="EC" id="2.5.1.18" evidence="2"/>
<feature type="transmembrane region" description="Helical" evidence="6">
    <location>
        <begin position="496"/>
        <end position="522"/>
    </location>
</feature>
<feature type="domain" description="GST N-terminal" evidence="7">
    <location>
        <begin position="1"/>
        <end position="78"/>
    </location>
</feature>
<dbReference type="AlphaFoldDB" id="A0A1J1J6N9"/>
<comment type="catalytic activity">
    <reaction evidence="5">
        <text>RX + glutathione = an S-substituted glutathione + a halide anion + H(+)</text>
        <dbReference type="Rhea" id="RHEA:16437"/>
        <dbReference type="ChEBI" id="CHEBI:15378"/>
        <dbReference type="ChEBI" id="CHEBI:16042"/>
        <dbReference type="ChEBI" id="CHEBI:17792"/>
        <dbReference type="ChEBI" id="CHEBI:57925"/>
        <dbReference type="ChEBI" id="CHEBI:90779"/>
        <dbReference type="EC" id="2.5.1.18"/>
    </reaction>
</comment>
<dbReference type="InterPro" id="IPR050213">
    <property type="entry name" value="GST_superfamily"/>
</dbReference>
<dbReference type="Pfam" id="PF02798">
    <property type="entry name" value="GST_N"/>
    <property type="match status" value="1"/>
</dbReference>
<dbReference type="Gene3D" id="1.20.120.1760">
    <property type="match status" value="1"/>
</dbReference>
<dbReference type="GO" id="GO:0006749">
    <property type="term" value="P:glutathione metabolic process"/>
    <property type="evidence" value="ECO:0007669"/>
    <property type="project" value="TreeGrafter"/>
</dbReference>